<sequence>MDSGKNIKVRFYRSPSGNEPVRDWLKSLLPEEKLKMGTDIKTVEFGWPIGLPVCRSLGEGLWEVRSNFQNRIGRVIFYIKDDTMWLLHGFIKKQQKTPASDLDTAKKRKREIQIAIWKGR</sequence>
<dbReference type="KEGG" id="pbp:STSP1_02022"/>
<evidence type="ECO:0000313" key="2">
    <source>
        <dbReference type="Proteomes" id="UP000193334"/>
    </source>
</evidence>
<accession>A0A1W6LP87</accession>
<protein>
    <submittedName>
        <fullName evidence="1">Phage-related protein</fullName>
    </submittedName>
</protein>
<evidence type="ECO:0000313" key="1">
    <source>
        <dbReference type="EMBL" id="ARN57605.1"/>
    </source>
</evidence>
<dbReference type="EMBL" id="CP021023">
    <property type="protein sequence ID" value="ARN57605.1"/>
    <property type="molecule type" value="Genomic_DNA"/>
</dbReference>
<name>A0A1W6LP87_9BACT</name>
<proteinExistence type="predicted"/>
<reference evidence="2" key="1">
    <citation type="submission" date="2017-04" db="EMBL/GenBank/DDBJ databases">
        <title>Comparative genomics and description of representatives of a novel lineage of planctomycetes thriving in anoxic sediments.</title>
        <authorList>
            <person name="Spring S."/>
            <person name="Bunk B."/>
            <person name="Sproer C."/>
        </authorList>
    </citation>
    <scope>NUCLEOTIDE SEQUENCE [LARGE SCALE GENOMIC DNA]</scope>
    <source>
        <strain evidence="2">ST-PulAB-D4</strain>
    </source>
</reference>
<dbReference type="AlphaFoldDB" id="A0A1W6LP87"/>
<dbReference type="Pfam" id="PF05973">
    <property type="entry name" value="Gp49"/>
    <property type="match status" value="1"/>
</dbReference>
<gene>
    <name evidence="1" type="ORF">STSP1_02022</name>
</gene>
<dbReference type="RefSeq" id="WP_085756234.1">
    <property type="nucleotide sequence ID" value="NZ_CP021023.1"/>
</dbReference>
<dbReference type="Proteomes" id="UP000193334">
    <property type="component" value="Chromosome"/>
</dbReference>
<dbReference type="InterPro" id="IPR009241">
    <property type="entry name" value="HigB-like"/>
</dbReference>
<keyword evidence="2" id="KW-1185">Reference proteome</keyword>
<organism evidence="1 2">
    <name type="scientific">Sedimentisphaera salicampi</name>
    <dbReference type="NCBI Taxonomy" id="1941349"/>
    <lineage>
        <taxon>Bacteria</taxon>
        <taxon>Pseudomonadati</taxon>
        <taxon>Planctomycetota</taxon>
        <taxon>Phycisphaerae</taxon>
        <taxon>Sedimentisphaerales</taxon>
        <taxon>Sedimentisphaeraceae</taxon>
        <taxon>Sedimentisphaera</taxon>
    </lineage>
</organism>